<dbReference type="InterPro" id="IPR000119">
    <property type="entry name" value="Hist_DNA-bd"/>
</dbReference>
<dbReference type="Gene3D" id="4.10.520.10">
    <property type="entry name" value="IHF-like DNA-binding proteins"/>
    <property type="match status" value="1"/>
</dbReference>
<keyword evidence="2" id="KW-0238">DNA-binding</keyword>
<dbReference type="GO" id="GO:0003677">
    <property type="term" value="F:DNA binding"/>
    <property type="evidence" value="ECO:0007669"/>
    <property type="project" value="UniProtKB-KW"/>
</dbReference>
<sequence length="64" mass="6636">MNKAELIETIAQKTGIPKRTARDAVNTIFSAISKSIADGQTVRITGFGSFAAAAAASTRRPANA</sequence>
<evidence type="ECO:0000256" key="3">
    <source>
        <dbReference type="RuleBase" id="RU003939"/>
    </source>
</evidence>
<keyword evidence="1" id="KW-0226">DNA condensation</keyword>
<reference evidence="4" key="1">
    <citation type="journal article" date="2005" name="Environ. Microbiol.">
        <title>Genetic and functional properties of uncultivated thermophilic crenarchaeotes from a subsurface gold mine as revealed by analysis of genome fragments.</title>
        <authorList>
            <person name="Nunoura T."/>
            <person name="Hirayama H."/>
            <person name="Takami H."/>
            <person name="Oida H."/>
            <person name="Nishi S."/>
            <person name="Shimamura S."/>
            <person name="Suzuki Y."/>
            <person name="Inagaki F."/>
            <person name="Takai K."/>
            <person name="Nealson K.H."/>
            <person name="Horikoshi K."/>
        </authorList>
    </citation>
    <scope>NUCLEOTIDE SEQUENCE</scope>
</reference>
<evidence type="ECO:0000256" key="2">
    <source>
        <dbReference type="ARBA" id="ARBA00023125"/>
    </source>
</evidence>
<dbReference type="EMBL" id="AP011802">
    <property type="protein sequence ID" value="BAL59201.1"/>
    <property type="molecule type" value="Genomic_DNA"/>
</dbReference>
<name>H5SSR5_ACEAU</name>
<dbReference type="PANTHER" id="PTHR33175:SF3">
    <property type="entry name" value="DNA-BINDING PROTEIN HU-BETA"/>
    <property type="match status" value="1"/>
</dbReference>
<evidence type="ECO:0000313" key="4">
    <source>
        <dbReference type="EMBL" id="BAL59201.1"/>
    </source>
</evidence>
<organism evidence="4">
    <name type="scientific">Acetithermum autotrophicum</name>
    <dbReference type="NCBI Taxonomy" id="1446466"/>
    <lineage>
        <taxon>Bacteria</taxon>
        <taxon>Candidatus Bipolaricaulota</taxon>
        <taxon>Candidatus Acetithermum</taxon>
    </lineage>
</organism>
<dbReference type="Pfam" id="PF00216">
    <property type="entry name" value="Bac_DNA_binding"/>
    <property type="match status" value="1"/>
</dbReference>
<dbReference type="SUPFAM" id="SSF47729">
    <property type="entry name" value="IHF-like DNA-binding proteins"/>
    <property type="match status" value="1"/>
</dbReference>
<dbReference type="InterPro" id="IPR010992">
    <property type="entry name" value="IHF-like_DNA-bd_dom_sf"/>
</dbReference>
<dbReference type="GO" id="GO:0030527">
    <property type="term" value="F:structural constituent of chromatin"/>
    <property type="evidence" value="ECO:0007669"/>
    <property type="project" value="InterPro"/>
</dbReference>
<dbReference type="GO" id="GO:0030261">
    <property type="term" value="P:chromosome condensation"/>
    <property type="evidence" value="ECO:0007669"/>
    <property type="project" value="UniProtKB-KW"/>
</dbReference>
<evidence type="ECO:0000256" key="1">
    <source>
        <dbReference type="ARBA" id="ARBA00023067"/>
    </source>
</evidence>
<proteinExistence type="inferred from homology"/>
<reference evidence="4" key="2">
    <citation type="journal article" date="2012" name="PLoS ONE">
        <title>A Deeply Branching Thermophilic Bacterium with an Ancient Acetyl-CoA Pathway Dominates a Subsurface Ecosystem.</title>
        <authorList>
            <person name="Takami H."/>
            <person name="Noguchi H."/>
            <person name="Takaki Y."/>
            <person name="Uchiyama I."/>
            <person name="Toyoda A."/>
            <person name="Nishi S."/>
            <person name="Chee G.-J."/>
            <person name="Arai W."/>
            <person name="Nunoura T."/>
            <person name="Itoh T."/>
            <person name="Hattori M."/>
            <person name="Takai K."/>
        </authorList>
    </citation>
    <scope>NUCLEOTIDE SEQUENCE</scope>
</reference>
<dbReference type="SMART" id="SM00411">
    <property type="entry name" value="BHL"/>
    <property type="match status" value="1"/>
</dbReference>
<dbReference type="PANTHER" id="PTHR33175">
    <property type="entry name" value="DNA-BINDING PROTEIN HU"/>
    <property type="match status" value="1"/>
</dbReference>
<accession>H5SSR5</accession>
<dbReference type="AlphaFoldDB" id="H5SSR5"/>
<gene>
    <name evidence="4" type="ORF">HGMM_OP3C356</name>
</gene>
<protein>
    <submittedName>
        <fullName evidence="4">Hypothetical conserved protein</fullName>
    </submittedName>
</protein>
<comment type="similarity">
    <text evidence="3">Belongs to the bacterial histone-like protein family.</text>
</comment>